<proteinExistence type="predicted"/>
<accession>A0A8F4STN2</accession>
<protein>
    <submittedName>
        <fullName evidence="1">Uncharacterized protein</fullName>
    </submittedName>
</protein>
<evidence type="ECO:0000313" key="1">
    <source>
        <dbReference type="EMBL" id="QXF78546.1"/>
    </source>
</evidence>
<organism evidence="1">
    <name type="scientific">Frankliniella occidentalis associated sobemo-like virus 1</name>
    <dbReference type="NCBI Taxonomy" id="2854218"/>
    <lineage>
        <taxon>Viruses</taxon>
        <taxon>Riboviria</taxon>
        <taxon>Orthornavirae</taxon>
        <taxon>Pisuviricota</taxon>
        <taxon>Pisoniviricetes</taxon>
        <taxon>Sobelivirales</taxon>
        <taxon>Solemoviridae</taxon>
    </lineage>
</organism>
<name>A0A8F4STN2_9VIRU</name>
<sequence length="244" mass="26887">MLNITWHPFLNPPQVEAESAVPRSRAIVDVDQVNYWMQGTLSDARAANWSEQESPARDDFLGLRASKFKAHNPPPGEPNPKLEKISWVQFEYAVDITKFEKGHRIDIDFMVGFVSVDDALDYDTVLDSAARPVPTWGIQVSAAKSIALLGSWYFAKALTTSSQAVVVGKALYEVVSSALTANDLILSVTFRVDVDKFKPKDEFPRVTAFVHSTARALASAYNLAVGDEPDEDEASESSFEVCGE</sequence>
<reference evidence="1" key="1">
    <citation type="submission" date="2019-11" db="EMBL/GenBank/DDBJ databases">
        <title>Complexity of the virome associated to tospovirus-transmitting thrips species.</title>
        <authorList>
            <person name="Chiapello M."/>
            <person name="Bosco L."/>
            <person name="Ciuffo M."/>
            <person name="Ottati S."/>
            <person name="Vallino M."/>
            <person name="Salem N."/>
            <person name="Rosa C."/>
            <person name="Tavella L."/>
            <person name="Turina M."/>
        </authorList>
    </citation>
    <scope>NUCLEOTIDE SEQUENCE</scope>
    <source>
        <strain evidence="1">THR-B_DN22288_c0_g1_i3</strain>
    </source>
</reference>
<dbReference type="EMBL" id="MN725050">
    <property type="protein sequence ID" value="QXF78546.1"/>
    <property type="molecule type" value="Genomic_RNA"/>
</dbReference>